<proteinExistence type="predicted"/>
<dbReference type="EMBL" id="AP015038">
    <property type="protein sequence ID" value="BAT88183.1"/>
    <property type="molecule type" value="Genomic_DNA"/>
</dbReference>
<gene>
    <name evidence="2" type="primary">Vigan.05G162900</name>
    <name evidence="2" type="ORF">VIGAN_05162900</name>
</gene>
<feature type="non-terminal residue" evidence="2">
    <location>
        <position position="1"/>
    </location>
</feature>
<organism evidence="2 3">
    <name type="scientific">Vigna angularis var. angularis</name>
    <dbReference type="NCBI Taxonomy" id="157739"/>
    <lineage>
        <taxon>Eukaryota</taxon>
        <taxon>Viridiplantae</taxon>
        <taxon>Streptophyta</taxon>
        <taxon>Embryophyta</taxon>
        <taxon>Tracheophyta</taxon>
        <taxon>Spermatophyta</taxon>
        <taxon>Magnoliopsida</taxon>
        <taxon>eudicotyledons</taxon>
        <taxon>Gunneridae</taxon>
        <taxon>Pentapetalae</taxon>
        <taxon>rosids</taxon>
        <taxon>fabids</taxon>
        <taxon>Fabales</taxon>
        <taxon>Fabaceae</taxon>
        <taxon>Papilionoideae</taxon>
        <taxon>50 kb inversion clade</taxon>
        <taxon>NPAAA clade</taxon>
        <taxon>indigoferoid/millettioid clade</taxon>
        <taxon>Phaseoleae</taxon>
        <taxon>Vigna</taxon>
    </lineage>
</organism>
<keyword evidence="3" id="KW-1185">Reference proteome</keyword>
<dbReference type="Proteomes" id="UP000291084">
    <property type="component" value="Chromosome 5"/>
</dbReference>
<name>A0A0S3S5R5_PHAAN</name>
<sequence length="189" mass="21686">FIRSFVASYFQPKDKKNNTGFWVKAICRNKKMLSLRQSSFPFSKPEGKFSTEESRLAYAKLEKEWSQLMKSLPDAKDNDEEDEESEGEESEVEESEAEEFEAEEESETEESEADESEVDESEVEESEVDESEVEESEAEDINSEESEAEDINSESDAEDSDEEPPRNLTGINQNMRNLSMPRQDKANYA</sequence>
<evidence type="ECO:0000256" key="1">
    <source>
        <dbReference type="SAM" id="MobiDB-lite"/>
    </source>
</evidence>
<protein>
    <submittedName>
        <fullName evidence="2">Uncharacterized protein</fullName>
    </submittedName>
</protein>
<evidence type="ECO:0000313" key="3">
    <source>
        <dbReference type="Proteomes" id="UP000291084"/>
    </source>
</evidence>
<feature type="compositionally biased region" description="Acidic residues" evidence="1">
    <location>
        <begin position="77"/>
        <end position="162"/>
    </location>
</feature>
<evidence type="ECO:0000313" key="2">
    <source>
        <dbReference type="EMBL" id="BAT88183.1"/>
    </source>
</evidence>
<reference evidence="2 3" key="1">
    <citation type="journal article" date="2015" name="Sci. Rep.">
        <title>The power of single molecule real-time sequencing technology in the de novo assembly of a eukaryotic genome.</title>
        <authorList>
            <person name="Sakai H."/>
            <person name="Naito K."/>
            <person name="Ogiso-Tanaka E."/>
            <person name="Takahashi Y."/>
            <person name="Iseki K."/>
            <person name="Muto C."/>
            <person name="Satou K."/>
            <person name="Teruya K."/>
            <person name="Shiroma A."/>
            <person name="Shimoji M."/>
            <person name="Hirano T."/>
            <person name="Itoh T."/>
            <person name="Kaga A."/>
            <person name="Tomooka N."/>
        </authorList>
    </citation>
    <scope>NUCLEOTIDE SEQUENCE [LARGE SCALE GENOMIC DNA]</scope>
    <source>
        <strain evidence="3">cv. Shumari</strain>
    </source>
</reference>
<feature type="region of interest" description="Disordered" evidence="1">
    <location>
        <begin position="69"/>
        <end position="189"/>
    </location>
</feature>
<dbReference type="AlphaFoldDB" id="A0A0S3S5R5"/>
<accession>A0A0S3S5R5</accession>
<dbReference type="OrthoDB" id="10558422at2759"/>